<sequence>MACGAWAPRPPPPPPNGRTRPRPRAIEPLSSASHSAVEAPARLNERPHTHDGVLADKEAAEEGETERPERFSCSSCGKLRLKLEHAERARVKAQEQLVRIQQENVRMRQTSGYAGGESGGVAADEEVARTLESYRREVAFLKQSLAEQKELEVQLREELQRLRHEHAERMEQVQGQMATLLLDLTEAEAGSK</sequence>
<evidence type="ECO:0000256" key="2">
    <source>
        <dbReference type="SAM" id="MobiDB-lite"/>
    </source>
</evidence>
<organism evidence="3 4">
    <name type="scientific">Durusdinium trenchii</name>
    <dbReference type="NCBI Taxonomy" id="1381693"/>
    <lineage>
        <taxon>Eukaryota</taxon>
        <taxon>Sar</taxon>
        <taxon>Alveolata</taxon>
        <taxon>Dinophyceae</taxon>
        <taxon>Suessiales</taxon>
        <taxon>Symbiodiniaceae</taxon>
        <taxon>Durusdinium</taxon>
    </lineage>
</organism>
<dbReference type="EMBL" id="CAXAMN010028373">
    <property type="protein sequence ID" value="CAK9116362.1"/>
    <property type="molecule type" value="Genomic_DNA"/>
</dbReference>
<protein>
    <submittedName>
        <fullName evidence="3">Uncharacterized protein</fullName>
    </submittedName>
</protein>
<evidence type="ECO:0000313" key="3">
    <source>
        <dbReference type="EMBL" id="CAK9116362.1"/>
    </source>
</evidence>
<feature type="compositionally biased region" description="Basic and acidic residues" evidence="2">
    <location>
        <begin position="43"/>
        <end position="70"/>
    </location>
</feature>
<name>A0ABP0SVB0_9DINO</name>
<gene>
    <name evidence="3" type="ORF">CCMP2556_LOCUS53972</name>
</gene>
<keyword evidence="4" id="KW-1185">Reference proteome</keyword>
<feature type="region of interest" description="Disordered" evidence="2">
    <location>
        <begin position="1"/>
        <end position="71"/>
    </location>
</feature>
<comment type="caution">
    <text evidence="3">The sequence shown here is derived from an EMBL/GenBank/DDBJ whole genome shotgun (WGS) entry which is preliminary data.</text>
</comment>
<reference evidence="3 4" key="1">
    <citation type="submission" date="2024-02" db="EMBL/GenBank/DDBJ databases">
        <authorList>
            <person name="Chen Y."/>
            <person name="Shah S."/>
            <person name="Dougan E. K."/>
            <person name="Thang M."/>
            <person name="Chan C."/>
        </authorList>
    </citation>
    <scope>NUCLEOTIDE SEQUENCE [LARGE SCALE GENOMIC DNA]</scope>
</reference>
<accession>A0ABP0SVB0</accession>
<keyword evidence="1" id="KW-0175">Coiled coil</keyword>
<evidence type="ECO:0000256" key="1">
    <source>
        <dbReference type="SAM" id="Coils"/>
    </source>
</evidence>
<evidence type="ECO:0000313" key="4">
    <source>
        <dbReference type="Proteomes" id="UP001642484"/>
    </source>
</evidence>
<dbReference type="Proteomes" id="UP001642484">
    <property type="component" value="Unassembled WGS sequence"/>
</dbReference>
<feature type="coiled-coil region" evidence="1">
    <location>
        <begin position="76"/>
        <end position="176"/>
    </location>
</feature>
<proteinExistence type="predicted"/>